<evidence type="ECO:0000313" key="1">
    <source>
        <dbReference type="EMBL" id="KAF3508062.1"/>
    </source>
</evidence>
<protein>
    <submittedName>
        <fullName evidence="1">Uncharacterized protein</fullName>
    </submittedName>
</protein>
<accession>A0A8S9P3K9</accession>
<evidence type="ECO:0000313" key="2">
    <source>
        <dbReference type="Proteomes" id="UP000712600"/>
    </source>
</evidence>
<name>A0A8S9P3K9_BRACR</name>
<organism evidence="1 2">
    <name type="scientific">Brassica cretica</name>
    <name type="common">Mustard</name>
    <dbReference type="NCBI Taxonomy" id="69181"/>
    <lineage>
        <taxon>Eukaryota</taxon>
        <taxon>Viridiplantae</taxon>
        <taxon>Streptophyta</taxon>
        <taxon>Embryophyta</taxon>
        <taxon>Tracheophyta</taxon>
        <taxon>Spermatophyta</taxon>
        <taxon>Magnoliopsida</taxon>
        <taxon>eudicotyledons</taxon>
        <taxon>Gunneridae</taxon>
        <taxon>Pentapetalae</taxon>
        <taxon>rosids</taxon>
        <taxon>malvids</taxon>
        <taxon>Brassicales</taxon>
        <taxon>Brassicaceae</taxon>
        <taxon>Brassiceae</taxon>
        <taxon>Brassica</taxon>
    </lineage>
</organism>
<proteinExistence type="predicted"/>
<dbReference type="Proteomes" id="UP000712600">
    <property type="component" value="Unassembled WGS sequence"/>
</dbReference>
<reference evidence="1" key="1">
    <citation type="submission" date="2019-12" db="EMBL/GenBank/DDBJ databases">
        <title>Genome sequencing and annotation of Brassica cretica.</title>
        <authorList>
            <person name="Studholme D.J."/>
            <person name="Sarris P."/>
        </authorList>
    </citation>
    <scope>NUCLEOTIDE SEQUENCE</scope>
    <source>
        <strain evidence="1">PFS-109/04</strain>
        <tissue evidence="1">Leaf</tissue>
    </source>
</reference>
<dbReference type="AlphaFoldDB" id="A0A8S9P3K9"/>
<sequence length="76" mass="8408">MIARQKNTQHTKLTSSISARACHFCFLLLVKIATSSRHDLSKGAISAVYGSHSRQLVLSGLKNLVHLSLLSEHFFT</sequence>
<comment type="caution">
    <text evidence="1">The sequence shown here is derived from an EMBL/GenBank/DDBJ whole genome shotgun (WGS) entry which is preliminary data.</text>
</comment>
<gene>
    <name evidence="1" type="ORF">F2Q69_00002610</name>
</gene>
<dbReference type="EMBL" id="QGKX02001521">
    <property type="protein sequence ID" value="KAF3508062.1"/>
    <property type="molecule type" value="Genomic_DNA"/>
</dbReference>